<dbReference type="InterPro" id="IPR048256">
    <property type="entry name" value="Tektin-like"/>
</dbReference>
<evidence type="ECO:0000256" key="4">
    <source>
        <dbReference type="SAM" id="MobiDB-lite"/>
    </source>
</evidence>
<dbReference type="Proteomes" id="UP000646548">
    <property type="component" value="Unassembled WGS sequence"/>
</dbReference>
<dbReference type="AlphaFoldDB" id="A0A834FMF5"/>
<comment type="subcellular location">
    <subcellularLocation>
        <location evidence="1">Cytoplasm</location>
    </subcellularLocation>
</comment>
<organism evidence="6 7">
    <name type="scientific">Oryzias melastigma</name>
    <name type="common">Marine medaka</name>
    <dbReference type="NCBI Taxonomy" id="30732"/>
    <lineage>
        <taxon>Eukaryota</taxon>
        <taxon>Metazoa</taxon>
        <taxon>Chordata</taxon>
        <taxon>Craniata</taxon>
        <taxon>Vertebrata</taxon>
        <taxon>Euteleostomi</taxon>
        <taxon>Actinopterygii</taxon>
        <taxon>Neopterygii</taxon>
        <taxon>Teleostei</taxon>
        <taxon>Neoteleostei</taxon>
        <taxon>Acanthomorphata</taxon>
        <taxon>Ovalentaria</taxon>
        <taxon>Atherinomorphae</taxon>
        <taxon>Beloniformes</taxon>
        <taxon>Adrianichthyidae</taxon>
        <taxon>Oryziinae</taxon>
        <taxon>Oryzias</taxon>
    </lineage>
</organism>
<evidence type="ECO:0000256" key="2">
    <source>
        <dbReference type="ARBA" id="ARBA00022490"/>
    </source>
</evidence>
<feature type="region of interest" description="Disordered" evidence="4">
    <location>
        <begin position="860"/>
        <end position="881"/>
    </location>
</feature>
<evidence type="ECO:0000259" key="5">
    <source>
        <dbReference type="Pfam" id="PF18615"/>
    </source>
</evidence>
<evidence type="ECO:0000313" key="6">
    <source>
        <dbReference type="EMBL" id="KAF6736581.1"/>
    </source>
</evidence>
<dbReference type="Pfam" id="PF18615">
    <property type="entry name" value="SMYLE_N"/>
    <property type="match status" value="1"/>
</dbReference>
<dbReference type="Pfam" id="PF03148">
    <property type="entry name" value="Tektin"/>
    <property type="match status" value="1"/>
</dbReference>
<evidence type="ECO:0000313" key="7">
    <source>
        <dbReference type="Proteomes" id="UP000646548"/>
    </source>
</evidence>
<gene>
    <name evidence="6" type="ORF">FQA47_023456</name>
</gene>
<evidence type="ECO:0000256" key="1">
    <source>
        <dbReference type="ARBA" id="ARBA00004496"/>
    </source>
</evidence>
<reference evidence="6" key="1">
    <citation type="journal article" name="BMC Genomics">
        <title>Long-read sequencing and de novo genome assembly of marine medaka (Oryzias melastigma).</title>
        <authorList>
            <person name="Liang P."/>
            <person name="Saqib H.S.A."/>
            <person name="Ni X."/>
            <person name="Shen Y."/>
        </authorList>
    </citation>
    <scope>NUCLEOTIDE SEQUENCE</scope>
    <source>
        <strain evidence="6">Bigg-433</strain>
    </source>
</reference>
<dbReference type="InterPro" id="IPR038949">
    <property type="entry name" value="TEKTL1"/>
</dbReference>
<evidence type="ECO:0000256" key="3">
    <source>
        <dbReference type="SAM" id="Coils"/>
    </source>
</evidence>
<dbReference type="EMBL" id="WKFB01000084">
    <property type="protein sequence ID" value="KAF6736581.1"/>
    <property type="molecule type" value="Genomic_DNA"/>
</dbReference>
<feature type="region of interest" description="Disordered" evidence="4">
    <location>
        <begin position="326"/>
        <end position="359"/>
    </location>
</feature>
<feature type="coiled-coil region" evidence="3">
    <location>
        <begin position="822"/>
        <end position="856"/>
    </location>
</feature>
<dbReference type="GO" id="GO:0005737">
    <property type="term" value="C:cytoplasm"/>
    <property type="evidence" value="ECO:0007669"/>
    <property type="project" value="UniProtKB-SubCell"/>
</dbReference>
<feature type="compositionally biased region" description="Polar residues" evidence="4">
    <location>
        <begin position="31"/>
        <end position="41"/>
    </location>
</feature>
<dbReference type="GO" id="GO:0005929">
    <property type="term" value="C:cilium"/>
    <property type="evidence" value="ECO:0007669"/>
    <property type="project" value="UniProtKB-ARBA"/>
</dbReference>
<feature type="domain" description="Short myomegalin-like EB1 binding protein N-terminal" evidence="5">
    <location>
        <begin position="176"/>
        <end position="342"/>
    </location>
</feature>
<dbReference type="PANTHER" id="PTHR35081:SF1">
    <property type="entry name" value="COILED-COIL DOMAIN-CONTAINING PROTEIN 105"/>
    <property type="match status" value="1"/>
</dbReference>
<feature type="region of interest" description="Disordered" evidence="4">
    <location>
        <begin position="663"/>
        <end position="689"/>
    </location>
</feature>
<keyword evidence="2" id="KW-0963">Cytoplasm</keyword>
<dbReference type="PANTHER" id="PTHR35081">
    <property type="entry name" value="COILED-COIL DOMAIN-CONTAINING PROTEIN 105"/>
    <property type="match status" value="1"/>
</dbReference>
<proteinExistence type="predicted"/>
<feature type="coiled-coil region" evidence="3">
    <location>
        <begin position="493"/>
        <end position="573"/>
    </location>
</feature>
<sequence length="1151" mass="128128">MSSRGRNGFCRICGGDLQGNQRRWLYGGQNKKGSQPQTPTESLRGGSLCRSSQSSPWGSTLSLGSSGSLSKSQSFLGSPSKSVDLLSVLTHILGQQVPRGSGREEFVCGKCVSALERVFKFDSVISRVRVLSNERLQKLTQERDRIRQWVRSNYRHRHQQEFQSRSSTSEDDGEMEKEAYRDMLKENMALSGYECWSERWDTCPYFIRTGKRCSRGKGCEGCDSLRVSDSDYESVCGIPRRLPSDAFSPLQLSADRSSSMPLHWQKSSAISSSPASLAGSTLSLRAPSRTQSVQSLDFIDGNDSCDLTSAQPLNFLLMELRGVEAKPVSSPSGSRIPVLGKNTGKSLDKTDGGASPRVGRVLNFGEAENGKDGMDEEDEDVLMDLRDEYMPLRESTPGRVNTAVRNLRAQLDKAASRIRILEAELKQGGRKPAEANGSVDLGSDGGDGSLLQTLGHSLHSRERLIQECLTLVRRLSEGEGASSELTDCLKQVFAENKAALEALRSERSEAEKRLEKEAEALRKAGRDRERDLDTLNTVLQCNQDIIGDLRVALEEKERQLKDVEKERELWRQRDSALSAVLQEKEDLILSFRQQLESSGPETELAALLKDKADKSATLCLEVSNLTASLQQYQDMVKSQQETHGQTVSALSAQLKEAQQELRNGLKEKKEAERSWRNEQEDREREARKLRDSLEKRDKLIESVPVGSGSTEPLLWRERTVQTIRRAEHLVRQTRAGLSATGRRSLSVGSPQRFVVEASGDKIRAEERAESRDSVWSKKSRARTAAVTRRSPATFPPPDLREQCSAASSAMASQYMRKVREVEAQLQRQAGRVTEEVTKLQVERGNLERVLQSLRTDLTINKRSRESRSKRPAPTNMEKDSADSLLLWERKELAELKLDLEEVLGNTRTQLQALGESSRQLLACASERAQVLELLPSSGCAGTHSTTDHTFMQTHPNNPFTPKCKQVLESSSLALQQSQQLRQRIRQKLSSATSRQNAAHLSVNNGLLQKVAEAGSLQQSLALTCAATKQAMSRKQREIKSISYSRGRVQGPETNKDTLTREKLNRPLVQVYQRHALRLPEAARLAQGSAALTRCLTSCEGELAALQGACLQLLDDLHCQRAAAQVDKAILHMRRQQADRRAMPHFLQQGAS</sequence>
<protein>
    <submittedName>
        <fullName evidence="6">Coiled-coil domain-containing protein 105</fullName>
    </submittedName>
</protein>
<comment type="caution">
    <text evidence="6">The sequence shown here is derived from an EMBL/GenBank/DDBJ whole genome shotgun (WGS) entry which is preliminary data.</text>
</comment>
<dbReference type="InterPro" id="IPR040947">
    <property type="entry name" value="SMYLE_N"/>
</dbReference>
<keyword evidence="3" id="KW-0175">Coiled coil</keyword>
<feature type="region of interest" description="Disordered" evidence="4">
    <location>
        <begin position="26"/>
        <end position="54"/>
    </location>
</feature>
<accession>A0A834FMF5</accession>
<name>A0A834FMF5_ORYME</name>